<evidence type="ECO:0000313" key="2">
    <source>
        <dbReference type="EMBL" id="NER18570.1"/>
    </source>
</evidence>
<gene>
    <name evidence="2" type="ORF">GWK10_15225</name>
</gene>
<dbReference type="InterPro" id="IPR023393">
    <property type="entry name" value="START-like_dom_sf"/>
</dbReference>
<organism evidence="2 3">
    <name type="scientific">Spongiivirga citrea</name>
    <dbReference type="NCBI Taxonomy" id="1481457"/>
    <lineage>
        <taxon>Bacteria</taxon>
        <taxon>Pseudomonadati</taxon>
        <taxon>Bacteroidota</taxon>
        <taxon>Flavobacteriia</taxon>
        <taxon>Flavobacteriales</taxon>
        <taxon>Flavobacteriaceae</taxon>
        <taxon>Spongiivirga</taxon>
    </lineage>
</organism>
<dbReference type="AlphaFoldDB" id="A0A6M0CY02"/>
<dbReference type="SMART" id="SM00871">
    <property type="entry name" value="AraC_E_bind"/>
    <property type="match status" value="1"/>
</dbReference>
<comment type="caution">
    <text evidence="2">The sequence shown here is derived from an EMBL/GenBank/DDBJ whole genome shotgun (WGS) entry which is preliminary data.</text>
</comment>
<dbReference type="InterPro" id="IPR019587">
    <property type="entry name" value="Polyketide_cyclase/dehydratase"/>
</dbReference>
<keyword evidence="3" id="KW-1185">Reference proteome</keyword>
<dbReference type="Pfam" id="PF06445">
    <property type="entry name" value="GyrI-like"/>
    <property type="match status" value="1"/>
</dbReference>
<dbReference type="CDD" id="cd07818">
    <property type="entry name" value="SRPBCC_1"/>
    <property type="match status" value="1"/>
</dbReference>
<dbReference type="Proteomes" id="UP000474296">
    <property type="component" value="Unassembled WGS sequence"/>
</dbReference>
<name>A0A6M0CY02_9FLAO</name>
<dbReference type="EMBL" id="JAABOQ010000006">
    <property type="protein sequence ID" value="NER18570.1"/>
    <property type="molecule type" value="Genomic_DNA"/>
</dbReference>
<feature type="domain" description="AraC effector-binding" evidence="1">
    <location>
        <begin position="185"/>
        <end position="344"/>
    </location>
</feature>
<dbReference type="SUPFAM" id="SSF55136">
    <property type="entry name" value="Probable bacterial effector-binding domain"/>
    <property type="match status" value="1"/>
</dbReference>
<reference evidence="2 3" key="1">
    <citation type="submission" date="2020-01" db="EMBL/GenBank/DDBJ databases">
        <title>Spongiivirga citrea KCTC 32990T.</title>
        <authorList>
            <person name="Wang G."/>
        </authorList>
    </citation>
    <scope>NUCLEOTIDE SEQUENCE [LARGE SCALE GENOMIC DNA]</scope>
    <source>
        <strain evidence="2 3">KCTC 32990</strain>
    </source>
</reference>
<dbReference type="InterPro" id="IPR010499">
    <property type="entry name" value="AraC_E-bd"/>
</dbReference>
<dbReference type="Pfam" id="PF10604">
    <property type="entry name" value="Polyketide_cyc2"/>
    <property type="match status" value="1"/>
</dbReference>
<protein>
    <submittedName>
        <fullName evidence="2">AraC family transcriptional regulator</fullName>
    </submittedName>
</protein>
<dbReference type="Gene3D" id="3.20.80.10">
    <property type="entry name" value="Regulatory factor, effector binding domain"/>
    <property type="match status" value="1"/>
</dbReference>
<dbReference type="InterPro" id="IPR011256">
    <property type="entry name" value="Reg_factor_effector_dom_sf"/>
</dbReference>
<dbReference type="SUPFAM" id="SSF55961">
    <property type="entry name" value="Bet v1-like"/>
    <property type="match status" value="1"/>
</dbReference>
<proteinExistence type="predicted"/>
<accession>A0A6M0CY02</accession>
<evidence type="ECO:0000313" key="3">
    <source>
        <dbReference type="Proteomes" id="UP000474296"/>
    </source>
</evidence>
<dbReference type="Gene3D" id="3.30.530.20">
    <property type="match status" value="1"/>
</dbReference>
<evidence type="ECO:0000259" key="1">
    <source>
        <dbReference type="SMART" id="SM00871"/>
    </source>
</evidence>
<dbReference type="InterPro" id="IPR029442">
    <property type="entry name" value="GyrI-like"/>
</dbReference>
<dbReference type="RefSeq" id="WP_164033252.1">
    <property type="nucleotide sequence ID" value="NZ_JAABOQ010000006.1"/>
</dbReference>
<sequence length="344" mass="38733">MKIIKYLFFLIIIGLIGLFVYAATKDGSFQIAESKVINAPAEVIFEHVSDFKKWETWGPWMKKDPNMQLSYAENTVGAGGSYSWESETEGNGSMTTIKVIPNQEIAQEITFNSPIGDSQSNVYWTFEEQDQGGTKVSWGMNGEQSLLEKVYFLFQDETLEQAVSPMYQEGLENLSKIALNEVSQYNVNVEGVVEFDGGYYMYVTAEVQQEAVSQKMAEMFGMISKYMSDNNIPQSGMPLTVYKEMNSEQGTTIMSTGIPVAERVIVPWNNTVLCGKLPKGKMIKTVLTGNYTNLGEAWEKAYAHMAQNELQPTWNSEPFEIYMNDPGVVKNPAKWVTNLYIPIK</sequence>